<evidence type="ECO:0000259" key="5">
    <source>
        <dbReference type="PROSITE" id="PS50893"/>
    </source>
</evidence>
<dbReference type="Pfam" id="PF00005">
    <property type="entry name" value="ABC_tran"/>
    <property type="match status" value="1"/>
</dbReference>
<dbReference type="PANTHER" id="PTHR43335:SF4">
    <property type="entry name" value="ABC TRANSPORTER, ATP-BINDING PROTEIN"/>
    <property type="match status" value="1"/>
</dbReference>
<dbReference type="PROSITE" id="PS00211">
    <property type="entry name" value="ABC_TRANSPORTER_1"/>
    <property type="match status" value="1"/>
</dbReference>
<dbReference type="SUPFAM" id="SSF52540">
    <property type="entry name" value="P-loop containing nucleoside triphosphate hydrolases"/>
    <property type="match status" value="1"/>
</dbReference>
<evidence type="ECO:0000313" key="6">
    <source>
        <dbReference type="EMBL" id="AIQ62018.1"/>
    </source>
</evidence>
<dbReference type="AlphaFoldDB" id="A0A089LS26"/>
<feature type="domain" description="ABC transporter" evidence="5">
    <location>
        <begin position="5"/>
        <end position="233"/>
    </location>
</feature>
<dbReference type="GO" id="GO:0016887">
    <property type="term" value="F:ATP hydrolysis activity"/>
    <property type="evidence" value="ECO:0007669"/>
    <property type="project" value="InterPro"/>
</dbReference>
<sequence>MKEMIRTERLTKRYGNRTVVDEVSLSVSQGEIYGFLGLNGAGKTTTIRSLLGMIKPTSGEVYLLGQRLAEGGKQLWNRVGYMVEAPAAYPDFTVRENLRLFARMRRIPERRAVESVMEKLRLSPMADIKAKNLSLGNMQKLGLAKALMHDPDILILDEPTNALDPAGIVEIRELLIHLAAQQGITVFISSHILEEIAKMASRIGIIHQGALLQELTTKEFEDIRQKRLYIGVCDQTASALSTLKENGYRAQIGEGGWLEVYDELAVRHPEAVSKLLADSGHPVSMLKVEEEELESYFLKTIGAKGAWEA</sequence>
<evidence type="ECO:0000256" key="2">
    <source>
        <dbReference type="ARBA" id="ARBA00022448"/>
    </source>
</evidence>
<dbReference type="STRING" id="169760.PSTEL_01660"/>
<evidence type="ECO:0000256" key="3">
    <source>
        <dbReference type="ARBA" id="ARBA00022741"/>
    </source>
</evidence>
<dbReference type="GO" id="GO:0005524">
    <property type="term" value="F:ATP binding"/>
    <property type="evidence" value="ECO:0007669"/>
    <property type="project" value="UniProtKB-KW"/>
</dbReference>
<organism evidence="6 7">
    <name type="scientific">Paenibacillus stellifer</name>
    <dbReference type="NCBI Taxonomy" id="169760"/>
    <lineage>
        <taxon>Bacteria</taxon>
        <taxon>Bacillati</taxon>
        <taxon>Bacillota</taxon>
        <taxon>Bacilli</taxon>
        <taxon>Bacillales</taxon>
        <taxon>Paenibacillaceae</taxon>
        <taxon>Paenibacillus</taxon>
    </lineage>
</organism>
<dbReference type="EMBL" id="CP009286">
    <property type="protein sequence ID" value="AIQ62018.1"/>
    <property type="molecule type" value="Genomic_DNA"/>
</dbReference>
<name>A0A089LS26_9BACL</name>
<dbReference type="HOGENOM" id="CLU_000604_1_2_9"/>
<keyword evidence="4 6" id="KW-0067">ATP-binding</keyword>
<evidence type="ECO:0000313" key="7">
    <source>
        <dbReference type="Proteomes" id="UP000029507"/>
    </source>
</evidence>
<dbReference type="InterPro" id="IPR003593">
    <property type="entry name" value="AAA+_ATPase"/>
</dbReference>
<protein>
    <submittedName>
        <fullName evidence="6">Bacitracin ABC transporter ATP-binding protein</fullName>
    </submittedName>
</protein>
<evidence type="ECO:0000256" key="1">
    <source>
        <dbReference type="ARBA" id="ARBA00005417"/>
    </source>
</evidence>
<evidence type="ECO:0000256" key="4">
    <source>
        <dbReference type="ARBA" id="ARBA00022840"/>
    </source>
</evidence>
<gene>
    <name evidence="6" type="ORF">PSTEL_01660</name>
</gene>
<keyword evidence="2" id="KW-0813">Transport</keyword>
<dbReference type="RefSeq" id="WP_038693062.1">
    <property type="nucleotide sequence ID" value="NZ_CP009286.1"/>
</dbReference>
<keyword evidence="3" id="KW-0547">Nucleotide-binding</keyword>
<dbReference type="OrthoDB" id="9804819at2"/>
<comment type="similarity">
    <text evidence="1">Belongs to the ABC transporter superfamily.</text>
</comment>
<dbReference type="Proteomes" id="UP000029507">
    <property type="component" value="Chromosome"/>
</dbReference>
<reference evidence="6 7" key="1">
    <citation type="submission" date="2014-08" db="EMBL/GenBank/DDBJ databases">
        <title>Comparative genomics of the Paenibacillus odorifer group.</title>
        <authorList>
            <person name="den Bakker H.C."/>
            <person name="Tsai Y.-C."/>
            <person name="Martin N."/>
            <person name="Korlach J."/>
            <person name="Wiedmann M."/>
        </authorList>
    </citation>
    <scope>NUCLEOTIDE SEQUENCE [LARGE SCALE GENOMIC DNA]</scope>
    <source>
        <strain evidence="6 7">DSM 14472</strain>
    </source>
</reference>
<dbReference type="InterPro" id="IPR003439">
    <property type="entry name" value="ABC_transporter-like_ATP-bd"/>
</dbReference>
<dbReference type="KEGG" id="pste:PSTEL_01660"/>
<dbReference type="InterPro" id="IPR027417">
    <property type="entry name" value="P-loop_NTPase"/>
</dbReference>
<accession>A0A089LS26</accession>
<dbReference type="SMART" id="SM00382">
    <property type="entry name" value="AAA"/>
    <property type="match status" value="1"/>
</dbReference>
<dbReference type="Gene3D" id="3.40.50.300">
    <property type="entry name" value="P-loop containing nucleotide triphosphate hydrolases"/>
    <property type="match status" value="1"/>
</dbReference>
<dbReference type="InterPro" id="IPR017871">
    <property type="entry name" value="ABC_transporter-like_CS"/>
</dbReference>
<proteinExistence type="inferred from homology"/>
<dbReference type="PANTHER" id="PTHR43335">
    <property type="entry name" value="ABC TRANSPORTER, ATP-BINDING PROTEIN"/>
    <property type="match status" value="1"/>
</dbReference>
<keyword evidence="7" id="KW-1185">Reference proteome</keyword>
<dbReference type="PROSITE" id="PS50893">
    <property type="entry name" value="ABC_TRANSPORTER_2"/>
    <property type="match status" value="1"/>
</dbReference>